<reference evidence="1" key="2">
    <citation type="journal article" date="2015" name="Data Brief">
        <title>Shoot transcriptome of the giant reed, Arundo donax.</title>
        <authorList>
            <person name="Barrero R.A."/>
            <person name="Guerrero F.D."/>
            <person name="Moolhuijzen P."/>
            <person name="Goolsby J.A."/>
            <person name="Tidwell J."/>
            <person name="Bellgard S.E."/>
            <person name="Bellgard M.I."/>
        </authorList>
    </citation>
    <scope>NUCLEOTIDE SEQUENCE</scope>
    <source>
        <tissue evidence="1">Shoot tissue taken approximately 20 cm above the soil surface</tissue>
    </source>
</reference>
<name>A0A0A9T2W4_ARUDO</name>
<protein>
    <submittedName>
        <fullName evidence="1">Uncharacterized protein</fullName>
    </submittedName>
</protein>
<organism evidence="1">
    <name type="scientific">Arundo donax</name>
    <name type="common">Giant reed</name>
    <name type="synonym">Donax arundinaceus</name>
    <dbReference type="NCBI Taxonomy" id="35708"/>
    <lineage>
        <taxon>Eukaryota</taxon>
        <taxon>Viridiplantae</taxon>
        <taxon>Streptophyta</taxon>
        <taxon>Embryophyta</taxon>
        <taxon>Tracheophyta</taxon>
        <taxon>Spermatophyta</taxon>
        <taxon>Magnoliopsida</taxon>
        <taxon>Liliopsida</taxon>
        <taxon>Poales</taxon>
        <taxon>Poaceae</taxon>
        <taxon>PACMAD clade</taxon>
        <taxon>Arundinoideae</taxon>
        <taxon>Arundineae</taxon>
        <taxon>Arundo</taxon>
    </lineage>
</organism>
<dbReference type="EMBL" id="GBRH01237827">
    <property type="protein sequence ID" value="JAD60068.1"/>
    <property type="molecule type" value="Transcribed_RNA"/>
</dbReference>
<sequence length="24" mass="2890">MQSTRSFIFHQERVLWICPLPTLS</sequence>
<accession>A0A0A9T2W4</accession>
<dbReference type="AlphaFoldDB" id="A0A0A9T2W4"/>
<reference evidence="1" key="1">
    <citation type="submission" date="2014-09" db="EMBL/GenBank/DDBJ databases">
        <authorList>
            <person name="Magalhaes I.L.F."/>
            <person name="Oliveira U."/>
            <person name="Santos F.R."/>
            <person name="Vidigal T.H.D.A."/>
            <person name="Brescovit A.D."/>
            <person name="Santos A.J."/>
        </authorList>
    </citation>
    <scope>NUCLEOTIDE SEQUENCE</scope>
    <source>
        <tissue evidence="1">Shoot tissue taken approximately 20 cm above the soil surface</tissue>
    </source>
</reference>
<proteinExistence type="predicted"/>
<evidence type="ECO:0000313" key="1">
    <source>
        <dbReference type="EMBL" id="JAD60068.1"/>
    </source>
</evidence>